<dbReference type="SMART" id="SM00382">
    <property type="entry name" value="AAA"/>
    <property type="match status" value="1"/>
</dbReference>
<reference evidence="11 12" key="1">
    <citation type="journal article" date="2021" name="bioRxiv">
        <title>Chromosome-scale and haplotype-resolved genome assembly of a tetraploid potato cultivar.</title>
        <authorList>
            <person name="Sun H."/>
            <person name="Jiao W.-B."/>
            <person name="Krause K."/>
            <person name="Campoy J.A."/>
            <person name="Goel M."/>
            <person name="Folz-Donahue K."/>
            <person name="Kukat C."/>
            <person name="Huettel B."/>
            <person name="Schneeberger K."/>
        </authorList>
    </citation>
    <scope>NUCLEOTIDE SEQUENCE [LARGE SCALE GENOMIC DNA]</scope>
    <source>
        <strain evidence="11">SolTubOtavaFocal</strain>
        <tissue evidence="11">Leaves</tissue>
    </source>
</reference>
<evidence type="ECO:0000259" key="10">
    <source>
        <dbReference type="PROSITE" id="PS50893"/>
    </source>
</evidence>
<dbReference type="PROSITE" id="PS50893">
    <property type="entry name" value="ABC_TRANSPORTER_2"/>
    <property type="match status" value="1"/>
</dbReference>
<keyword evidence="12" id="KW-1185">Reference proteome</keyword>
<comment type="similarity">
    <text evidence="2">Belongs to the ABC transporter superfamily. ABCA family. CPR flippase (TC 3.A.1.211) subfamily.</text>
</comment>
<dbReference type="CDD" id="cd03263">
    <property type="entry name" value="ABC_subfamily_A"/>
    <property type="match status" value="1"/>
</dbReference>
<feature type="compositionally biased region" description="Basic and acidic residues" evidence="8">
    <location>
        <begin position="1096"/>
        <end position="1110"/>
    </location>
</feature>
<dbReference type="InterPro" id="IPR027417">
    <property type="entry name" value="P-loop_NTPase"/>
</dbReference>
<feature type="compositionally biased region" description="Low complexity" evidence="8">
    <location>
        <begin position="1039"/>
        <end position="1064"/>
    </location>
</feature>
<dbReference type="Proteomes" id="UP000826656">
    <property type="component" value="Unassembled WGS sequence"/>
</dbReference>
<dbReference type="PANTHER" id="PTHR19229">
    <property type="entry name" value="ATP-BINDING CASSETTE TRANSPORTER SUBFAMILY A ABCA"/>
    <property type="match status" value="1"/>
</dbReference>
<feature type="domain" description="ABC transporter" evidence="10">
    <location>
        <begin position="524"/>
        <end position="778"/>
    </location>
</feature>
<feature type="region of interest" description="Disordered" evidence="8">
    <location>
        <begin position="1017"/>
        <end position="1133"/>
    </location>
</feature>
<feature type="compositionally biased region" description="Basic and acidic residues" evidence="8">
    <location>
        <begin position="1302"/>
        <end position="1318"/>
    </location>
</feature>
<dbReference type="InterPro" id="IPR026082">
    <property type="entry name" value="ABCA"/>
</dbReference>
<dbReference type="PANTHER" id="PTHR19229:SF223">
    <property type="entry name" value="ABC TRANSPORTER A FAMILY MEMBER 11-LIKE"/>
    <property type="match status" value="1"/>
</dbReference>
<evidence type="ECO:0000256" key="4">
    <source>
        <dbReference type="ARBA" id="ARBA00022741"/>
    </source>
</evidence>
<feature type="compositionally biased region" description="Polar residues" evidence="8">
    <location>
        <begin position="1274"/>
        <end position="1285"/>
    </location>
</feature>
<keyword evidence="7 9" id="KW-0472">Membrane</keyword>
<evidence type="ECO:0000313" key="12">
    <source>
        <dbReference type="Proteomes" id="UP000826656"/>
    </source>
</evidence>
<gene>
    <name evidence="11" type="ORF">KY290_028888</name>
</gene>
<keyword evidence="4" id="KW-0547">Nucleotide-binding</keyword>
<name>A0ABQ7UJ69_SOLTU</name>
<dbReference type="InterPro" id="IPR056788">
    <property type="entry name" value="ABCA2/9/11_C"/>
</dbReference>
<evidence type="ECO:0000256" key="6">
    <source>
        <dbReference type="ARBA" id="ARBA00022989"/>
    </source>
</evidence>
<comment type="caution">
    <text evidence="11">The sequence shown here is derived from an EMBL/GenBank/DDBJ whole genome shotgun (WGS) entry which is preliminary data.</text>
</comment>
<protein>
    <recommendedName>
        <fullName evidence="10">ABC transporter domain-containing protein</fullName>
    </recommendedName>
</protein>
<dbReference type="Pfam" id="PF25158">
    <property type="entry name" value="ABCA11_C"/>
    <property type="match status" value="1"/>
</dbReference>
<keyword evidence="3 9" id="KW-0812">Transmembrane</keyword>
<feature type="transmembrane region" description="Helical" evidence="9">
    <location>
        <begin position="243"/>
        <end position="262"/>
    </location>
</feature>
<feature type="transmembrane region" description="Helical" evidence="9">
    <location>
        <begin position="283"/>
        <end position="306"/>
    </location>
</feature>
<evidence type="ECO:0000256" key="9">
    <source>
        <dbReference type="SAM" id="Phobius"/>
    </source>
</evidence>
<comment type="subcellular location">
    <subcellularLocation>
        <location evidence="1">Membrane</location>
        <topology evidence="1">Multi-pass membrane protein</topology>
    </subcellularLocation>
</comment>
<feature type="transmembrane region" description="Helical" evidence="9">
    <location>
        <begin position="351"/>
        <end position="371"/>
    </location>
</feature>
<evidence type="ECO:0000256" key="2">
    <source>
        <dbReference type="ARBA" id="ARBA00008526"/>
    </source>
</evidence>
<dbReference type="InterPro" id="IPR013525">
    <property type="entry name" value="ABC2_TM"/>
</dbReference>
<evidence type="ECO:0000256" key="3">
    <source>
        <dbReference type="ARBA" id="ARBA00022692"/>
    </source>
</evidence>
<accession>A0ABQ7UJ69</accession>
<dbReference type="Pfam" id="PF00005">
    <property type="entry name" value="ABC_tran"/>
    <property type="match status" value="1"/>
</dbReference>
<dbReference type="Gene3D" id="3.40.50.300">
    <property type="entry name" value="P-loop containing nucleotide triphosphate hydrolases"/>
    <property type="match status" value="1"/>
</dbReference>
<feature type="transmembrane region" description="Helical" evidence="9">
    <location>
        <begin position="318"/>
        <end position="339"/>
    </location>
</feature>
<proteinExistence type="inferred from homology"/>
<feature type="compositionally biased region" description="Low complexity" evidence="8">
    <location>
        <begin position="1286"/>
        <end position="1295"/>
    </location>
</feature>
<evidence type="ECO:0000256" key="7">
    <source>
        <dbReference type="ARBA" id="ARBA00023136"/>
    </source>
</evidence>
<feature type="compositionally biased region" description="Polar residues" evidence="8">
    <location>
        <begin position="1113"/>
        <end position="1130"/>
    </location>
</feature>
<evidence type="ECO:0000313" key="11">
    <source>
        <dbReference type="EMBL" id="KAH0749656.1"/>
    </source>
</evidence>
<sequence length="1360" mass="150917">MAMELQQRGFSLFWQQTIALLKKNFLLSMRSKRATFLQLFSSLFFLGLLFGIQKGMDFRSKHPSTIRAVNDPQPLTNPPIPPCEHKFFIKHPCYDFVWSGSGNQRIQSIVSGILANNPGRPIPSTKVKSFGTKDDLNNWLLSDPMRTPGALHFMERNATVISYGVVTNTSTYIQVPRASEDPTFKFQLPLQLAASREIARSLLGDSKFSWNVGLKEFARPALQDPEAGDSFQDSSFGTIFSPIFFYAVSMFGFIFQISTMVLEKELKLRQAMTVMGLFDSAYWCSWLLWEGIMTFLSSLLIVLFGMMFQLHVFLKNSFLIVLLLFFLFQLNMVGFAFLISNFIRKSASTTSASFAIFVIGCGTQAFAGGLYGDTDHKTRYRRILWSFFPPNPFSGGLYLLLSAVEHGGISWSRLSPCDDSSCYSMLHYYRWLIATFFLWLVLAIYLDNILPNSAGVRMPFYYFLKPGYWTGRGEEKFKENSLCCGSGSAPPNDSFSQDDEDVLDEENKVKQQVKEGNVDPNVAVQLHDLYKMYSRTINFSCHSCCLLCCYCRCKIKKPFKAVQGLWLNLEKDQLFCLLGPNGAGKTTVISCLTGIIPVTRGNALIYGNSVRSSVGISNIRKLIGVCSQFDTLWDALSGQEHLELFATIKGLSRTSKRSEAKKLLADVKLDDVAKVRAGSYSGGMKRRLSLGIALIGNPKVLFLDEPTTGMDPITRRHIWSVIEAAKQGRSIILTTHSMEEADILSDRIGIMARGRLRCIGTSTLLKSRFGAGFIAKISFSKVANDVNAMENTIDSKHHEAVKEFFRQRIDVTPKDEDKSFLTFIIPHEKEKLLENFFAELDNRKTEFGILNIQIGLSTLEEVFLSIAKKAELEVAASEETIKPLILPSGTTLQVPVGSKYVEIPGTISAENPRGLMVEVYWEQDDHGNLCISGHSDETPVPSNLQISTSRLVTAKPRVSYLSRSDAEYKATISSVSQSSIFTYQILSSIETLEFIMDDSAKDQSSVSAKAKQSSSSKLLRYPLRSTSKSKEEKLPLTDSSNSSASARVRPASSVSKSVAALPLSGKEKSAKPPRRLSVPSKSIASPASRPLGIITKEPKIIGKPISETRAKRSPSNQGKLDTPQSNVSKSSNRKKYDLISSASYWLSQIKLSESAAKHSISLGLFKLALEAGSEPLQRLRDELKSYVQRHTLVELEEPVKQLFDSYNILQNSEQLQVSETCSHVPKDGSGSSDSDVHSSSSVANTERLQTKVLNKDSTKAAQVKEPTKQKPSKIGSTPRTRNSVNKIAAAAKSISPKTGGRTTKEKLQKPVKPEPNKDKVKRQGKISAQGEGPVDACISEKVLEEDKENLDAPQTEVIST</sequence>
<dbReference type="InterPro" id="IPR003593">
    <property type="entry name" value="AAA+_ATPase"/>
</dbReference>
<dbReference type="InterPro" id="IPR017871">
    <property type="entry name" value="ABC_transporter-like_CS"/>
</dbReference>
<dbReference type="EMBL" id="JAIVGD010000019">
    <property type="protein sequence ID" value="KAH0749656.1"/>
    <property type="molecule type" value="Genomic_DNA"/>
</dbReference>
<dbReference type="InterPro" id="IPR003439">
    <property type="entry name" value="ABC_transporter-like_ATP-bd"/>
</dbReference>
<evidence type="ECO:0000256" key="1">
    <source>
        <dbReference type="ARBA" id="ARBA00004141"/>
    </source>
</evidence>
<feature type="region of interest" description="Disordered" evidence="8">
    <location>
        <begin position="1219"/>
        <end position="1333"/>
    </location>
</feature>
<organism evidence="11 12">
    <name type="scientific">Solanum tuberosum</name>
    <name type="common">Potato</name>
    <dbReference type="NCBI Taxonomy" id="4113"/>
    <lineage>
        <taxon>Eukaryota</taxon>
        <taxon>Viridiplantae</taxon>
        <taxon>Streptophyta</taxon>
        <taxon>Embryophyta</taxon>
        <taxon>Tracheophyta</taxon>
        <taxon>Spermatophyta</taxon>
        <taxon>Magnoliopsida</taxon>
        <taxon>eudicotyledons</taxon>
        <taxon>Gunneridae</taxon>
        <taxon>Pentapetalae</taxon>
        <taxon>asterids</taxon>
        <taxon>lamiids</taxon>
        <taxon>Solanales</taxon>
        <taxon>Solanaceae</taxon>
        <taxon>Solanoideae</taxon>
        <taxon>Solaneae</taxon>
        <taxon>Solanum</taxon>
    </lineage>
</organism>
<feature type="compositionally biased region" description="Low complexity" evidence="8">
    <location>
        <begin position="1227"/>
        <end position="1242"/>
    </location>
</feature>
<keyword evidence="6 9" id="KW-1133">Transmembrane helix</keyword>
<dbReference type="Pfam" id="PF12698">
    <property type="entry name" value="ABC2_membrane_3"/>
    <property type="match status" value="1"/>
</dbReference>
<dbReference type="SUPFAM" id="SSF52540">
    <property type="entry name" value="P-loop containing nucleoside triphosphate hydrolases"/>
    <property type="match status" value="1"/>
</dbReference>
<keyword evidence="5" id="KW-0067">ATP-binding</keyword>
<dbReference type="PROSITE" id="PS00211">
    <property type="entry name" value="ABC_TRANSPORTER_1"/>
    <property type="match status" value="1"/>
</dbReference>
<feature type="transmembrane region" description="Helical" evidence="9">
    <location>
        <begin position="428"/>
        <end position="446"/>
    </location>
</feature>
<evidence type="ECO:0000256" key="5">
    <source>
        <dbReference type="ARBA" id="ARBA00022840"/>
    </source>
</evidence>
<evidence type="ECO:0000256" key="8">
    <source>
        <dbReference type="SAM" id="MobiDB-lite"/>
    </source>
</evidence>